<evidence type="ECO:0000313" key="4">
    <source>
        <dbReference type="Proteomes" id="UP000004508"/>
    </source>
</evidence>
<name>D6TPE0_KTERA</name>
<dbReference type="OrthoDB" id="9811471at2"/>
<sequence>MSYLSIREVAEELQAGIITPTELVEETLNLIEERDTEVEAFVTVMREEAMAQAEQAERELRTGLKRGPLHGIPIAIKDLIAVKGVRTTGSSQVLAEHVSEEDATVIELLRKSGAILIGKTNTYEFAYGPYAPPTRNPWDLTRTTGGSSGGSAAAVAAGMVLGAIGTDTGGSIRIPSALCGVTGLKPTYGRVSCHGVLPLSWSLDHVGPIARSAEDCAFIFDAIAKYDPRDPNSVSGPPSSPSRSTATLIEGAEGRGPLSLQGLRLGMPQEGFVAPLDPEIHMAWRGALHVLEENGAELVNVELPRPTMTTYRMVQKPEASLAHMQQGWFPHQGDLYTELVRTRLREGQEIPAVEYLKAQQERRVFTSQLRSILRTVDAFVLPTQAMAAIPAEQMGQEVTINGVQENATDAMLRMTMPFNLVGFPAVSFPCGFTSEHLPIGLQIAGKPFEEATVLRIAHAYQQLTDWHRREAWELHQ</sequence>
<comment type="similarity">
    <text evidence="1">Belongs to the amidase family.</text>
</comment>
<accession>D6TPE0</accession>
<proteinExistence type="inferred from homology"/>
<comment type="caution">
    <text evidence="3">The sequence shown here is derived from an EMBL/GenBank/DDBJ whole genome shotgun (WGS) entry which is preliminary data.</text>
</comment>
<dbReference type="EMBL" id="ADVG01000002">
    <property type="protein sequence ID" value="EFH87496.1"/>
    <property type="molecule type" value="Genomic_DNA"/>
</dbReference>
<dbReference type="Gene3D" id="3.90.1300.10">
    <property type="entry name" value="Amidase signature (AS) domain"/>
    <property type="match status" value="1"/>
</dbReference>
<dbReference type="RefSeq" id="WP_007912697.1">
    <property type="nucleotide sequence ID" value="NZ_ADVG01000002.1"/>
</dbReference>
<organism evidence="3 4">
    <name type="scientific">Ktedonobacter racemifer DSM 44963</name>
    <dbReference type="NCBI Taxonomy" id="485913"/>
    <lineage>
        <taxon>Bacteria</taxon>
        <taxon>Bacillati</taxon>
        <taxon>Chloroflexota</taxon>
        <taxon>Ktedonobacteria</taxon>
        <taxon>Ktedonobacterales</taxon>
        <taxon>Ktedonobacteraceae</taxon>
        <taxon>Ktedonobacter</taxon>
    </lineage>
</organism>
<dbReference type="InParanoid" id="D6TPE0"/>
<gene>
    <name evidence="3" type="ORF">Krac_8830</name>
</gene>
<dbReference type="eggNOG" id="COG0154">
    <property type="taxonomic scope" value="Bacteria"/>
</dbReference>
<feature type="domain" description="Amidase" evidence="2">
    <location>
        <begin position="22"/>
        <end position="454"/>
    </location>
</feature>
<dbReference type="STRING" id="485913.Krac_8830"/>
<evidence type="ECO:0000256" key="1">
    <source>
        <dbReference type="ARBA" id="ARBA00009199"/>
    </source>
</evidence>
<keyword evidence="4" id="KW-1185">Reference proteome</keyword>
<evidence type="ECO:0000259" key="2">
    <source>
        <dbReference type="Pfam" id="PF01425"/>
    </source>
</evidence>
<protein>
    <submittedName>
        <fullName evidence="3">Amidase</fullName>
        <ecNumber evidence="3">3.5.1.4</ecNumber>
    </submittedName>
</protein>
<dbReference type="Proteomes" id="UP000004508">
    <property type="component" value="Unassembled WGS sequence"/>
</dbReference>
<reference evidence="3 4" key="1">
    <citation type="journal article" date="2011" name="Stand. Genomic Sci.">
        <title>Non-contiguous finished genome sequence and contextual data of the filamentous soil bacterium Ktedonobacter racemifer type strain (SOSP1-21).</title>
        <authorList>
            <person name="Chang Y.J."/>
            <person name="Land M."/>
            <person name="Hauser L."/>
            <person name="Chertkov O."/>
            <person name="Del Rio T.G."/>
            <person name="Nolan M."/>
            <person name="Copeland A."/>
            <person name="Tice H."/>
            <person name="Cheng J.F."/>
            <person name="Lucas S."/>
            <person name="Han C."/>
            <person name="Goodwin L."/>
            <person name="Pitluck S."/>
            <person name="Ivanova N."/>
            <person name="Ovchinikova G."/>
            <person name="Pati A."/>
            <person name="Chen A."/>
            <person name="Palaniappan K."/>
            <person name="Mavromatis K."/>
            <person name="Liolios K."/>
            <person name="Brettin T."/>
            <person name="Fiebig A."/>
            <person name="Rohde M."/>
            <person name="Abt B."/>
            <person name="Goker M."/>
            <person name="Detter J.C."/>
            <person name="Woyke T."/>
            <person name="Bristow J."/>
            <person name="Eisen J.A."/>
            <person name="Markowitz V."/>
            <person name="Hugenholtz P."/>
            <person name="Kyrpides N.C."/>
            <person name="Klenk H.P."/>
            <person name="Lapidus A."/>
        </authorList>
    </citation>
    <scope>NUCLEOTIDE SEQUENCE [LARGE SCALE GENOMIC DNA]</scope>
    <source>
        <strain evidence="4">DSM 44963</strain>
    </source>
</reference>
<keyword evidence="3" id="KW-0378">Hydrolase</keyword>
<dbReference type="PANTHER" id="PTHR11895:SF7">
    <property type="entry name" value="GLUTAMYL-TRNA(GLN) AMIDOTRANSFERASE SUBUNIT A, MITOCHONDRIAL"/>
    <property type="match status" value="1"/>
</dbReference>
<evidence type="ECO:0000313" key="3">
    <source>
        <dbReference type="EMBL" id="EFH87496.1"/>
    </source>
</evidence>
<dbReference type="AlphaFoldDB" id="D6TPE0"/>
<dbReference type="InterPro" id="IPR020556">
    <property type="entry name" value="Amidase_CS"/>
</dbReference>
<dbReference type="Pfam" id="PF01425">
    <property type="entry name" value="Amidase"/>
    <property type="match status" value="1"/>
</dbReference>
<dbReference type="InterPro" id="IPR000120">
    <property type="entry name" value="Amidase"/>
</dbReference>
<dbReference type="InterPro" id="IPR023631">
    <property type="entry name" value="Amidase_dom"/>
</dbReference>
<dbReference type="EC" id="3.5.1.4" evidence="3"/>
<dbReference type="PROSITE" id="PS00571">
    <property type="entry name" value="AMIDASES"/>
    <property type="match status" value="1"/>
</dbReference>
<dbReference type="SUPFAM" id="SSF75304">
    <property type="entry name" value="Amidase signature (AS) enzymes"/>
    <property type="match status" value="1"/>
</dbReference>
<dbReference type="PANTHER" id="PTHR11895">
    <property type="entry name" value="TRANSAMIDASE"/>
    <property type="match status" value="1"/>
</dbReference>
<dbReference type="GO" id="GO:0004040">
    <property type="term" value="F:amidase activity"/>
    <property type="evidence" value="ECO:0007669"/>
    <property type="project" value="UniProtKB-EC"/>
</dbReference>
<dbReference type="InterPro" id="IPR036928">
    <property type="entry name" value="AS_sf"/>
</dbReference>